<evidence type="ECO:0000256" key="2">
    <source>
        <dbReference type="ARBA" id="ARBA00023125"/>
    </source>
</evidence>
<dbReference type="SUPFAM" id="SSF46689">
    <property type="entry name" value="Homeodomain-like"/>
    <property type="match status" value="2"/>
</dbReference>
<dbReference type="InterPro" id="IPR003313">
    <property type="entry name" value="AraC-bd"/>
</dbReference>
<accession>A0ABS4J809</accession>
<dbReference type="InterPro" id="IPR018062">
    <property type="entry name" value="HTH_AraC-typ_CS"/>
</dbReference>
<evidence type="ECO:0000256" key="1">
    <source>
        <dbReference type="ARBA" id="ARBA00023015"/>
    </source>
</evidence>
<keyword evidence="3" id="KW-0804">Transcription</keyword>
<dbReference type="Pfam" id="PF12833">
    <property type="entry name" value="HTH_18"/>
    <property type="match status" value="1"/>
</dbReference>
<comment type="caution">
    <text evidence="5">The sequence shown here is derived from an EMBL/GenBank/DDBJ whole genome shotgun (WGS) entry which is preliminary data.</text>
</comment>
<dbReference type="SUPFAM" id="SSF51215">
    <property type="entry name" value="Regulatory protein AraC"/>
    <property type="match status" value="1"/>
</dbReference>
<feature type="domain" description="HTH araC/xylS-type" evidence="4">
    <location>
        <begin position="170"/>
        <end position="268"/>
    </location>
</feature>
<dbReference type="InterPro" id="IPR018060">
    <property type="entry name" value="HTH_AraC"/>
</dbReference>
<evidence type="ECO:0000313" key="5">
    <source>
        <dbReference type="EMBL" id="MBP1995972.1"/>
    </source>
</evidence>
<name>A0ABS4J809_9BACL</name>
<dbReference type="Pfam" id="PF02311">
    <property type="entry name" value="AraC_binding"/>
    <property type="match status" value="1"/>
</dbReference>
<dbReference type="EMBL" id="JAGGLB010000041">
    <property type="protein sequence ID" value="MBP1995972.1"/>
    <property type="molecule type" value="Genomic_DNA"/>
</dbReference>
<evidence type="ECO:0000259" key="4">
    <source>
        <dbReference type="PROSITE" id="PS01124"/>
    </source>
</evidence>
<keyword evidence="1" id="KW-0805">Transcription regulation</keyword>
<keyword evidence="6" id="KW-1185">Reference proteome</keyword>
<dbReference type="InterPro" id="IPR009057">
    <property type="entry name" value="Homeodomain-like_sf"/>
</dbReference>
<dbReference type="InterPro" id="IPR037923">
    <property type="entry name" value="HTH-like"/>
</dbReference>
<dbReference type="PANTHER" id="PTHR43280">
    <property type="entry name" value="ARAC-FAMILY TRANSCRIPTIONAL REGULATOR"/>
    <property type="match status" value="1"/>
</dbReference>
<dbReference type="Proteomes" id="UP001519287">
    <property type="component" value="Unassembled WGS sequence"/>
</dbReference>
<dbReference type="PANTHER" id="PTHR43280:SF28">
    <property type="entry name" value="HTH-TYPE TRANSCRIPTIONAL ACTIVATOR RHAS"/>
    <property type="match status" value="1"/>
</dbReference>
<reference evidence="5 6" key="1">
    <citation type="submission" date="2021-03" db="EMBL/GenBank/DDBJ databases">
        <title>Genomic Encyclopedia of Type Strains, Phase IV (KMG-IV): sequencing the most valuable type-strain genomes for metagenomic binning, comparative biology and taxonomic classification.</title>
        <authorList>
            <person name="Goeker M."/>
        </authorList>
    </citation>
    <scope>NUCLEOTIDE SEQUENCE [LARGE SCALE GENOMIC DNA]</scope>
    <source>
        <strain evidence="5 6">DSM 26048</strain>
    </source>
</reference>
<dbReference type="InterPro" id="IPR020449">
    <property type="entry name" value="Tscrpt_reg_AraC-type_HTH"/>
</dbReference>
<keyword evidence="2" id="KW-0238">DNA-binding</keyword>
<dbReference type="Gene3D" id="1.10.10.60">
    <property type="entry name" value="Homeodomain-like"/>
    <property type="match status" value="2"/>
</dbReference>
<sequence>MHKVRSDQLEQTAYFGKVFCEKAWKWNTVGRPFDDCDLWYVWSGEGELELNRQKRSISRGCCFLFRPGDETRGEHNPQKPITVSYIHFSLPATAVEAFASFYRVRDMLTFELYLTRYVHARMEGHSGDEEEARLLLYLLLLQLERERKAEAQHPKNSEQEQDQELFTSIHEVANYVRQFPSMPHSVTKLAERARLSPRYFSRKFKEIMGRTVESYMIDMKIERAEHLLRFNGMNVSEVAAALGYDNIHYFSRQFKRYRGMSPSELRYL</sequence>
<evidence type="ECO:0000313" key="6">
    <source>
        <dbReference type="Proteomes" id="UP001519287"/>
    </source>
</evidence>
<evidence type="ECO:0000256" key="3">
    <source>
        <dbReference type="ARBA" id="ARBA00023163"/>
    </source>
</evidence>
<dbReference type="RefSeq" id="WP_209977982.1">
    <property type="nucleotide sequence ID" value="NZ_JAGGLB010000041.1"/>
</dbReference>
<dbReference type="PROSITE" id="PS00041">
    <property type="entry name" value="HTH_ARAC_FAMILY_1"/>
    <property type="match status" value="1"/>
</dbReference>
<dbReference type="PROSITE" id="PS01124">
    <property type="entry name" value="HTH_ARAC_FAMILY_2"/>
    <property type="match status" value="1"/>
</dbReference>
<protein>
    <submittedName>
        <fullName evidence="5">AraC-like DNA-binding protein</fullName>
    </submittedName>
</protein>
<gene>
    <name evidence="5" type="ORF">J2Z66_007614</name>
</gene>
<organism evidence="5 6">
    <name type="scientific">Paenibacillus eucommiae</name>
    <dbReference type="NCBI Taxonomy" id="1355755"/>
    <lineage>
        <taxon>Bacteria</taxon>
        <taxon>Bacillati</taxon>
        <taxon>Bacillota</taxon>
        <taxon>Bacilli</taxon>
        <taxon>Bacillales</taxon>
        <taxon>Paenibacillaceae</taxon>
        <taxon>Paenibacillus</taxon>
    </lineage>
</organism>
<dbReference type="PRINTS" id="PR00032">
    <property type="entry name" value="HTHARAC"/>
</dbReference>
<proteinExistence type="predicted"/>
<dbReference type="SMART" id="SM00342">
    <property type="entry name" value="HTH_ARAC"/>
    <property type="match status" value="1"/>
</dbReference>